<protein>
    <submittedName>
        <fullName evidence="2">Secretion system X translation initiation factor</fullName>
    </submittedName>
</protein>
<evidence type="ECO:0000313" key="2">
    <source>
        <dbReference type="EMBL" id="MBM7059194.1"/>
    </source>
</evidence>
<organism evidence="2 3">
    <name type="scientific">Zestomonas insulae</name>
    <dbReference type="NCBI Taxonomy" id="2809017"/>
    <lineage>
        <taxon>Bacteria</taxon>
        <taxon>Pseudomonadati</taxon>
        <taxon>Pseudomonadota</taxon>
        <taxon>Gammaproteobacteria</taxon>
        <taxon>Pseudomonadales</taxon>
        <taxon>Pseudomonadaceae</taxon>
        <taxon>Zestomonas</taxon>
    </lineage>
</organism>
<keyword evidence="1" id="KW-0472">Membrane</keyword>
<proteinExistence type="predicted"/>
<name>A0ABS2I7S2_9GAMM</name>
<keyword evidence="2" id="KW-0396">Initiation factor</keyword>
<keyword evidence="1" id="KW-1133">Transmembrane helix</keyword>
<keyword evidence="1" id="KW-0812">Transmembrane</keyword>
<keyword evidence="2" id="KW-0648">Protein biosynthesis</keyword>
<dbReference type="EMBL" id="JAFEUP010000001">
    <property type="protein sequence ID" value="MBM7059194.1"/>
    <property type="molecule type" value="Genomic_DNA"/>
</dbReference>
<keyword evidence="3" id="KW-1185">Reference proteome</keyword>
<reference evidence="2 3" key="1">
    <citation type="submission" date="2021-02" db="EMBL/GenBank/DDBJ databases">
        <authorList>
            <person name="Lee D.-H."/>
        </authorList>
    </citation>
    <scope>NUCLEOTIDE SEQUENCE [LARGE SCALE GENOMIC DNA]</scope>
    <source>
        <strain evidence="2 3">UL073</strain>
    </source>
</reference>
<accession>A0ABS2I7S2</accession>
<evidence type="ECO:0000256" key="1">
    <source>
        <dbReference type="SAM" id="Phobius"/>
    </source>
</evidence>
<comment type="caution">
    <text evidence="2">The sequence shown here is derived from an EMBL/GenBank/DDBJ whole genome shotgun (WGS) entry which is preliminary data.</text>
</comment>
<dbReference type="GO" id="GO:0003743">
    <property type="term" value="F:translation initiation factor activity"/>
    <property type="evidence" value="ECO:0007669"/>
    <property type="project" value="UniProtKB-KW"/>
</dbReference>
<gene>
    <name evidence="2" type="ORF">JQX08_00580</name>
</gene>
<feature type="transmembrane region" description="Helical" evidence="1">
    <location>
        <begin position="7"/>
        <end position="27"/>
    </location>
</feature>
<dbReference type="Proteomes" id="UP000717995">
    <property type="component" value="Unassembled WGS sequence"/>
</dbReference>
<evidence type="ECO:0000313" key="3">
    <source>
        <dbReference type="Proteomes" id="UP000717995"/>
    </source>
</evidence>
<sequence>MDSRRRWYWLAFLGGAALIAAVPELYFTAEPADDVAMPAKRGADTSGQLAALRGAPAATPVSAAIPAAARTAHVPQADLFAAHSWYVAPPAPPRSNLAPVAPPPPPAPMAPPLPFQFIGKLDDSLRQQVFLLSGERLHIVGVGDVIDGTYRVEQISDSQLTLTYLPLHMTQALVVGSRL</sequence>
<dbReference type="RefSeq" id="WP_204913942.1">
    <property type="nucleotide sequence ID" value="NZ_JAFEUP010000001.1"/>
</dbReference>